<dbReference type="EMBL" id="HBUF01368222">
    <property type="protein sequence ID" value="CAG6724754.1"/>
    <property type="molecule type" value="Transcribed_RNA"/>
</dbReference>
<dbReference type="EMBL" id="HBUF01207669">
    <property type="protein sequence ID" value="CAG6664429.1"/>
    <property type="molecule type" value="Transcribed_RNA"/>
</dbReference>
<proteinExistence type="predicted"/>
<dbReference type="AlphaFoldDB" id="A0A8D8VJQ8"/>
<evidence type="ECO:0000313" key="1">
    <source>
        <dbReference type="EMBL" id="CAG6724754.1"/>
    </source>
</evidence>
<reference evidence="1" key="1">
    <citation type="submission" date="2021-05" db="EMBL/GenBank/DDBJ databases">
        <authorList>
            <person name="Alioto T."/>
            <person name="Alioto T."/>
            <person name="Gomez Garrido J."/>
        </authorList>
    </citation>
    <scope>NUCLEOTIDE SEQUENCE</scope>
</reference>
<dbReference type="EMBL" id="HBUF01207670">
    <property type="protein sequence ID" value="CAG6664431.1"/>
    <property type="molecule type" value="Transcribed_RNA"/>
</dbReference>
<dbReference type="EMBL" id="HBUF01020445">
    <property type="protein sequence ID" value="CAG6611014.1"/>
    <property type="molecule type" value="Transcribed_RNA"/>
</dbReference>
<dbReference type="EMBL" id="HBUF01541471">
    <property type="protein sequence ID" value="CAG6755245.1"/>
    <property type="molecule type" value="Transcribed_RNA"/>
</dbReference>
<protein>
    <submittedName>
        <fullName evidence="1">Uncharacterized protein</fullName>
    </submittedName>
</protein>
<organism evidence="1">
    <name type="scientific">Cacopsylla melanoneura</name>
    <dbReference type="NCBI Taxonomy" id="428564"/>
    <lineage>
        <taxon>Eukaryota</taxon>
        <taxon>Metazoa</taxon>
        <taxon>Ecdysozoa</taxon>
        <taxon>Arthropoda</taxon>
        <taxon>Hexapoda</taxon>
        <taxon>Insecta</taxon>
        <taxon>Pterygota</taxon>
        <taxon>Neoptera</taxon>
        <taxon>Paraneoptera</taxon>
        <taxon>Hemiptera</taxon>
        <taxon>Sternorrhyncha</taxon>
        <taxon>Psylloidea</taxon>
        <taxon>Psyllidae</taxon>
        <taxon>Psyllinae</taxon>
        <taxon>Cacopsylla</taxon>
    </lineage>
</organism>
<sequence length="107" mass="12783">MRIFTFLRVSSRLIESPACTFLQLFYNGRFLFQIIKHILIFFRENLRNHLKHNMETVIRMKMPTSTIGTLQDQLAQKQGSLLKHTRIFFHTKNQRVHLNSNTETVIH</sequence>
<accession>A0A8D8VJQ8</accession>
<name>A0A8D8VJQ8_9HEMI</name>